<evidence type="ECO:0000313" key="2">
    <source>
        <dbReference type="EMBL" id="RZC64655.1"/>
    </source>
</evidence>
<feature type="compositionally biased region" description="Polar residues" evidence="1">
    <location>
        <begin position="36"/>
        <end position="46"/>
    </location>
</feature>
<gene>
    <name evidence="2" type="ORF">C5167_008346</name>
</gene>
<protein>
    <submittedName>
        <fullName evidence="2">Uncharacterized protein</fullName>
    </submittedName>
</protein>
<reference evidence="2 3" key="1">
    <citation type="journal article" date="2018" name="Science">
        <title>The opium poppy genome and morphinan production.</title>
        <authorList>
            <person name="Guo L."/>
            <person name="Winzer T."/>
            <person name="Yang X."/>
            <person name="Li Y."/>
            <person name="Ning Z."/>
            <person name="He Z."/>
            <person name="Teodor R."/>
            <person name="Lu Y."/>
            <person name="Bowser T.A."/>
            <person name="Graham I.A."/>
            <person name="Ye K."/>
        </authorList>
    </citation>
    <scope>NUCLEOTIDE SEQUENCE [LARGE SCALE GENOMIC DNA]</scope>
    <source>
        <strain evidence="3">cv. HN1</strain>
        <tissue evidence="2">Leaves</tissue>
    </source>
</reference>
<dbReference type="Proteomes" id="UP000316621">
    <property type="component" value="Chromosome 6"/>
</dbReference>
<feature type="region of interest" description="Disordered" evidence="1">
    <location>
        <begin position="28"/>
        <end position="56"/>
    </location>
</feature>
<sequence>MTSIAANFASAYVLQKMYKEKEMMKKKEGMENDEMCNNSDTNAIDHQNTEEEDEDRKYGCFSVFEKSSNKNRKKKIHPSGVQNQNI</sequence>
<keyword evidence="3" id="KW-1185">Reference proteome</keyword>
<dbReference type="Gramene" id="RZC64655">
    <property type="protein sequence ID" value="RZC64655"/>
    <property type="gene ID" value="C5167_008346"/>
</dbReference>
<dbReference type="EMBL" id="CM010720">
    <property type="protein sequence ID" value="RZC64655.1"/>
    <property type="molecule type" value="Genomic_DNA"/>
</dbReference>
<proteinExistence type="predicted"/>
<accession>A0A4Y7JY67</accession>
<evidence type="ECO:0000313" key="3">
    <source>
        <dbReference type="Proteomes" id="UP000316621"/>
    </source>
</evidence>
<dbReference type="AlphaFoldDB" id="A0A4Y7JY67"/>
<evidence type="ECO:0000256" key="1">
    <source>
        <dbReference type="SAM" id="MobiDB-lite"/>
    </source>
</evidence>
<name>A0A4Y7JY67_PAPSO</name>
<organism evidence="2 3">
    <name type="scientific">Papaver somniferum</name>
    <name type="common">Opium poppy</name>
    <dbReference type="NCBI Taxonomy" id="3469"/>
    <lineage>
        <taxon>Eukaryota</taxon>
        <taxon>Viridiplantae</taxon>
        <taxon>Streptophyta</taxon>
        <taxon>Embryophyta</taxon>
        <taxon>Tracheophyta</taxon>
        <taxon>Spermatophyta</taxon>
        <taxon>Magnoliopsida</taxon>
        <taxon>Ranunculales</taxon>
        <taxon>Papaveraceae</taxon>
        <taxon>Papaveroideae</taxon>
        <taxon>Papaver</taxon>
    </lineage>
</organism>